<feature type="domain" description="C2H2-type" evidence="10">
    <location>
        <begin position="633"/>
        <end position="660"/>
    </location>
</feature>
<feature type="compositionally biased region" description="Basic and acidic residues" evidence="9">
    <location>
        <begin position="604"/>
        <end position="616"/>
    </location>
</feature>
<evidence type="ECO:0000256" key="8">
    <source>
        <dbReference type="PROSITE-ProRule" id="PRU00042"/>
    </source>
</evidence>
<evidence type="ECO:0000256" key="4">
    <source>
        <dbReference type="ARBA" id="ARBA00022737"/>
    </source>
</evidence>
<feature type="region of interest" description="Disordered" evidence="9">
    <location>
        <begin position="151"/>
        <end position="191"/>
    </location>
</feature>
<dbReference type="GO" id="GO:0045892">
    <property type="term" value="P:negative regulation of DNA-templated transcription"/>
    <property type="evidence" value="ECO:0007669"/>
    <property type="project" value="UniProtKB-ARBA"/>
</dbReference>
<accession>A0AA88LGL8</accession>
<dbReference type="EMBL" id="JAVRJZ010000007">
    <property type="protein sequence ID" value="KAK2720870.1"/>
    <property type="molecule type" value="Genomic_DNA"/>
</dbReference>
<comment type="similarity">
    <text evidence="2">Belongs to the krueppel C2H2-type zinc-finger protein family.</text>
</comment>
<dbReference type="PROSITE" id="PS50157">
    <property type="entry name" value="ZINC_FINGER_C2H2_2"/>
    <property type="match status" value="3"/>
</dbReference>
<evidence type="ECO:0000313" key="11">
    <source>
        <dbReference type="EMBL" id="KAK2720870.1"/>
    </source>
</evidence>
<dbReference type="SUPFAM" id="SSF57667">
    <property type="entry name" value="beta-beta-alpha zinc fingers"/>
    <property type="match status" value="2"/>
</dbReference>
<proteinExistence type="inferred from homology"/>
<evidence type="ECO:0000256" key="7">
    <source>
        <dbReference type="ARBA" id="ARBA00023242"/>
    </source>
</evidence>
<dbReference type="InterPro" id="IPR027756">
    <property type="entry name" value="Ovo-like"/>
</dbReference>
<dbReference type="GO" id="GO:0005634">
    <property type="term" value="C:nucleus"/>
    <property type="evidence" value="ECO:0007669"/>
    <property type="project" value="UniProtKB-SubCell"/>
</dbReference>
<evidence type="ECO:0000259" key="10">
    <source>
        <dbReference type="PROSITE" id="PS50157"/>
    </source>
</evidence>
<dbReference type="GO" id="GO:0009913">
    <property type="term" value="P:epidermal cell differentiation"/>
    <property type="evidence" value="ECO:0007669"/>
    <property type="project" value="TreeGrafter"/>
</dbReference>
<keyword evidence="5 8" id="KW-0863">Zinc-finger</keyword>
<keyword evidence="3" id="KW-0479">Metal-binding</keyword>
<dbReference type="GO" id="GO:0000978">
    <property type="term" value="F:RNA polymerase II cis-regulatory region sequence-specific DNA binding"/>
    <property type="evidence" value="ECO:0007669"/>
    <property type="project" value="TreeGrafter"/>
</dbReference>
<name>A0AA88LGL8_ARTSF</name>
<feature type="region of interest" description="Disordered" evidence="9">
    <location>
        <begin position="22"/>
        <end position="108"/>
    </location>
</feature>
<feature type="compositionally biased region" description="Basic and acidic residues" evidence="9">
    <location>
        <begin position="43"/>
        <end position="66"/>
    </location>
</feature>
<feature type="region of interest" description="Disordered" evidence="9">
    <location>
        <begin position="592"/>
        <end position="616"/>
    </location>
</feature>
<keyword evidence="4" id="KW-0677">Repeat</keyword>
<dbReference type="Gene3D" id="3.30.160.60">
    <property type="entry name" value="Classic Zinc Finger"/>
    <property type="match status" value="3"/>
</dbReference>
<evidence type="ECO:0000313" key="12">
    <source>
        <dbReference type="Proteomes" id="UP001187531"/>
    </source>
</evidence>
<evidence type="ECO:0000256" key="9">
    <source>
        <dbReference type="SAM" id="MobiDB-lite"/>
    </source>
</evidence>
<feature type="region of interest" description="Disordered" evidence="9">
    <location>
        <begin position="223"/>
        <end position="254"/>
    </location>
</feature>
<feature type="domain" description="C2H2-type" evidence="10">
    <location>
        <begin position="689"/>
        <end position="712"/>
    </location>
</feature>
<evidence type="ECO:0000256" key="5">
    <source>
        <dbReference type="ARBA" id="ARBA00022771"/>
    </source>
</evidence>
<dbReference type="PANTHER" id="PTHR10032">
    <property type="entry name" value="ZINC FINGER PROTEIN WITH KRAB AND SCAN DOMAINS"/>
    <property type="match status" value="1"/>
</dbReference>
<feature type="region of interest" description="Disordered" evidence="9">
    <location>
        <begin position="274"/>
        <end position="293"/>
    </location>
</feature>
<dbReference type="GO" id="GO:0008270">
    <property type="term" value="F:zinc ion binding"/>
    <property type="evidence" value="ECO:0007669"/>
    <property type="project" value="UniProtKB-KW"/>
</dbReference>
<gene>
    <name evidence="11" type="ORF">QYM36_004674</name>
</gene>
<dbReference type="GO" id="GO:0051241">
    <property type="term" value="P:negative regulation of multicellular organismal process"/>
    <property type="evidence" value="ECO:0007669"/>
    <property type="project" value="UniProtKB-ARBA"/>
</dbReference>
<evidence type="ECO:0000256" key="2">
    <source>
        <dbReference type="ARBA" id="ARBA00006991"/>
    </source>
</evidence>
<evidence type="ECO:0000256" key="3">
    <source>
        <dbReference type="ARBA" id="ARBA00022723"/>
    </source>
</evidence>
<dbReference type="GO" id="GO:0000981">
    <property type="term" value="F:DNA-binding transcription factor activity, RNA polymerase II-specific"/>
    <property type="evidence" value="ECO:0007669"/>
    <property type="project" value="TreeGrafter"/>
</dbReference>
<reference evidence="11" key="1">
    <citation type="submission" date="2023-07" db="EMBL/GenBank/DDBJ databases">
        <title>Chromosome-level genome assembly of Artemia franciscana.</title>
        <authorList>
            <person name="Jo E."/>
        </authorList>
    </citation>
    <scope>NUCLEOTIDE SEQUENCE</scope>
    <source>
        <tissue evidence="11">Whole body</tissue>
    </source>
</reference>
<protein>
    <recommendedName>
        <fullName evidence="10">C2H2-type domain-containing protein</fullName>
    </recommendedName>
</protein>
<feature type="region of interest" description="Disordered" evidence="9">
    <location>
        <begin position="527"/>
        <end position="560"/>
    </location>
</feature>
<dbReference type="InterPro" id="IPR013087">
    <property type="entry name" value="Znf_C2H2_type"/>
</dbReference>
<comment type="caution">
    <text evidence="11">The sequence shown here is derived from an EMBL/GenBank/DDBJ whole genome shotgun (WGS) entry which is preliminary data.</text>
</comment>
<dbReference type="GO" id="GO:0009968">
    <property type="term" value="P:negative regulation of signal transduction"/>
    <property type="evidence" value="ECO:0007669"/>
    <property type="project" value="UniProtKB-ARBA"/>
</dbReference>
<comment type="subcellular location">
    <subcellularLocation>
        <location evidence="1">Nucleus</location>
    </subcellularLocation>
</comment>
<dbReference type="InterPro" id="IPR036236">
    <property type="entry name" value="Znf_C2H2_sf"/>
</dbReference>
<evidence type="ECO:0000256" key="1">
    <source>
        <dbReference type="ARBA" id="ARBA00004123"/>
    </source>
</evidence>
<dbReference type="AlphaFoldDB" id="A0AA88LGL8"/>
<dbReference type="GO" id="GO:0045596">
    <property type="term" value="P:negative regulation of cell differentiation"/>
    <property type="evidence" value="ECO:0007669"/>
    <property type="project" value="UniProtKB-ARBA"/>
</dbReference>
<dbReference type="PANTHER" id="PTHR10032:SF271">
    <property type="entry name" value="RH12261P-RELATED"/>
    <property type="match status" value="1"/>
</dbReference>
<dbReference type="PROSITE" id="PS00028">
    <property type="entry name" value="ZINC_FINGER_C2H2_1"/>
    <property type="match status" value="2"/>
</dbReference>
<dbReference type="Pfam" id="PF00096">
    <property type="entry name" value="zf-C2H2"/>
    <property type="match status" value="2"/>
</dbReference>
<organism evidence="11 12">
    <name type="scientific">Artemia franciscana</name>
    <name type="common">Brine shrimp</name>
    <name type="synonym">Artemia sanfranciscana</name>
    <dbReference type="NCBI Taxonomy" id="6661"/>
    <lineage>
        <taxon>Eukaryota</taxon>
        <taxon>Metazoa</taxon>
        <taxon>Ecdysozoa</taxon>
        <taxon>Arthropoda</taxon>
        <taxon>Crustacea</taxon>
        <taxon>Branchiopoda</taxon>
        <taxon>Anostraca</taxon>
        <taxon>Artemiidae</taxon>
        <taxon>Artemia</taxon>
    </lineage>
</organism>
<keyword evidence="6" id="KW-0862">Zinc</keyword>
<keyword evidence="12" id="KW-1185">Reference proteome</keyword>
<feature type="compositionally biased region" description="Gly residues" evidence="9">
    <location>
        <begin position="236"/>
        <end position="254"/>
    </location>
</feature>
<dbReference type="FunFam" id="3.30.160.60:FF:001250">
    <property type="entry name" value="putative transcription factor ovo-like protein 3"/>
    <property type="match status" value="1"/>
</dbReference>
<feature type="compositionally biased region" description="Low complexity" evidence="9">
    <location>
        <begin position="86"/>
        <end position="97"/>
    </location>
</feature>
<dbReference type="FunFam" id="3.30.160.60:FF:000452">
    <property type="entry name" value="Transcription factor Ovo-like 2"/>
    <property type="match status" value="1"/>
</dbReference>
<feature type="domain" description="C2H2-type" evidence="10">
    <location>
        <begin position="661"/>
        <end position="688"/>
    </location>
</feature>
<feature type="compositionally biased region" description="Polar residues" evidence="9">
    <location>
        <begin position="527"/>
        <end position="557"/>
    </location>
</feature>
<keyword evidence="7" id="KW-0539">Nucleus</keyword>
<sequence length="782" mass="85863">MPKIFLIKDRLLEQQVKLIPSKDVIIQQKEDTTKSPLDLTPEILEKKTPPIDDSRKDSTEGQDDSRSSYFRLFSHLESGSDDEESMSSLLAPPSSSPTTDLRLTPPSEKPRFLQVSVIQRAPVLKKLEMEDLQTIHSENKYDSRKREYCTVDPVPEQDAPLDYRVCKDNESSNDSSSSSPRRKPSDDEPIDMRLNKRTLIVEALTRRIARILTMKGIKFRGDKNYGGAEQDCDNGSGSGSSGGSAGNGSGGSGSGYSGRSFTFSSGGGSGGLGGLNNGLGGRDGDDRDHIPPFGTTMVPADCLTQFDFSRLGEIVQLSDLIQPRNNPPPYHSTQVKTEERDNCDIDSALATLLPLSPTSNSGSNLLSSSSSNLTIMDSLHSLTLDALGNLGLNFGPDGTLQLLPQAGTSGSSSELFDLGSVVGDTDMVEGHQTELDAAYLIGGQENESLNNIQINFPTIDATASVSLIPDYADVKIFPCQQTSSCNKLPNYLDNLRRDSPDDGLGSLGSLSPESFIHVDQPSTMLDNSFYSQQQSPGSSCNSPTPSVAESAISSRSDAPSVPGLQLRVSVLQQRLGIPGDVPIEFVNGGHGIKNPLAPNESSADEEKGGSSSRLKKEMQQNMIKTEEGGQVRYQCKLCGKSFSLQRLLNRHMKCHSDVKRYLCTFCGKGFNDTFDLKRHTRTHTGVRPYKCALCEKSFTQRCSLESHCLKVHGVQHCYQYKERRHKVYVCEECGHTTGEPEVHYVHLKENHPYSPALMKFYDKRHFKFQNTNFTNMLLQVRT</sequence>
<dbReference type="Proteomes" id="UP001187531">
    <property type="component" value="Unassembled WGS sequence"/>
</dbReference>
<evidence type="ECO:0000256" key="6">
    <source>
        <dbReference type="ARBA" id="ARBA00022833"/>
    </source>
</evidence>
<dbReference type="SMART" id="SM00355">
    <property type="entry name" value="ZnF_C2H2"/>
    <property type="match status" value="4"/>
</dbReference>